<feature type="transmembrane region" description="Helical" evidence="1">
    <location>
        <begin position="36"/>
        <end position="55"/>
    </location>
</feature>
<accession>A0A922P0X5</accession>
<name>A0A922P0X5_9HYPH</name>
<dbReference type="RefSeq" id="WP_037166589.1">
    <property type="nucleotide sequence ID" value="NZ_CAJXID010000013.1"/>
</dbReference>
<feature type="transmembrane region" description="Helical" evidence="1">
    <location>
        <begin position="62"/>
        <end position="83"/>
    </location>
</feature>
<keyword evidence="1" id="KW-0812">Transmembrane</keyword>
<evidence type="ECO:0000313" key="2">
    <source>
        <dbReference type="EMBL" id="KEQ06143.1"/>
    </source>
</evidence>
<dbReference type="EMBL" id="JOKJ01000017">
    <property type="protein sequence ID" value="KEQ06143.1"/>
    <property type="molecule type" value="Genomic_DNA"/>
</dbReference>
<dbReference type="OrthoDB" id="8454429at2"/>
<sequence length="96" mass="9897">MATRLVSGHAPLIAVLLVSSLVGAYSDEGGDAGLMLGFYAWSAHSLCTIYALTHWGGLWKAYAVASLVAVVGLDAGTPLSALVKLVRILVADHAFG</sequence>
<keyword evidence="1" id="KW-0472">Membrane</keyword>
<protein>
    <submittedName>
        <fullName evidence="2">Uncharacterized protein</fullName>
    </submittedName>
</protein>
<proteinExistence type="predicted"/>
<evidence type="ECO:0000256" key="1">
    <source>
        <dbReference type="SAM" id="Phobius"/>
    </source>
</evidence>
<dbReference type="Proteomes" id="UP000052167">
    <property type="component" value="Unassembled WGS sequence"/>
</dbReference>
<gene>
    <name evidence="2" type="ORF">GV68_07700</name>
</gene>
<dbReference type="AlphaFoldDB" id="A0A922P0X5"/>
<keyword evidence="1" id="KW-1133">Transmembrane helix</keyword>
<keyword evidence="3" id="KW-1185">Reference proteome</keyword>
<organism evidence="2 3">
    <name type="scientific">Pseudorhizobium pelagicum</name>
    <dbReference type="NCBI Taxonomy" id="1509405"/>
    <lineage>
        <taxon>Bacteria</taxon>
        <taxon>Pseudomonadati</taxon>
        <taxon>Pseudomonadota</taxon>
        <taxon>Alphaproteobacteria</taxon>
        <taxon>Hyphomicrobiales</taxon>
        <taxon>Rhizobiaceae</taxon>
        <taxon>Rhizobium/Agrobacterium group</taxon>
        <taxon>Pseudorhizobium</taxon>
    </lineage>
</organism>
<comment type="caution">
    <text evidence="2">The sequence shown here is derived from an EMBL/GenBank/DDBJ whole genome shotgun (WGS) entry which is preliminary data.</text>
</comment>
<reference evidence="2 3" key="1">
    <citation type="submission" date="2014-06" db="EMBL/GenBank/DDBJ databases">
        <title>Rhizobium pelagicum/R2-400B4.</title>
        <authorList>
            <person name="Kimes N.E."/>
            <person name="Lopez-Perez M."/>
        </authorList>
    </citation>
    <scope>NUCLEOTIDE SEQUENCE [LARGE SCALE GENOMIC DNA]</scope>
    <source>
        <strain evidence="2 3">R2-400B4</strain>
    </source>
</reference>
<evidence type="ECO:0000313" key="3">
    <source>
        <dbReference type="Proteomes" id="UP000052167"/>
    </source>
</evidence>